<dbReference type="InterPro" id="IPR012910">
    <property type="entry name" value="Plug_dom"/>
</dbReference>
<evidence type="ECO:0000259" key="15">
    <source>
        <dbReference type="Pfam" id="PF00593"/>
    </source>
</evidence>
<evidence type="ECO:0000256" key="8">
    <source>
        <dbReference type="ARBA" id="ARBA00023077"/>
    </source>
</evidence>
<dbReference type="SUPFAM" id="SSF56935">
    <property type="entry name" value="Porins"/>
    <property type="match status" value="1"/>
</dbReference>
<sequence length="723" mass="78996">MKKLLGGTCLSLVAGIPAAAYAQGAGEDRIVVTAERREQNIQDVPIAVTVLTAEDFAKRAIDDIEDIQQAAPSIAVTTISRSTFINIRGVGLARTAPSSVPGVAYYIDGQLIPHEQFIRHSFFDIASMEVLRGPQGTLTGQNSTGGAIYVRTPEPDFDEFSGSLDVNVGNYDRYRIVGAANMPMSQNAALRLAVVHEERGSFTENLGPSGSEPGSFNQEGVRANFAFRDDSERLRLNARFEYFDYDSDNAAIKNRNDMVSSDPYVIQEDGRSFLTHEGYRLSGELRYELSDTVEFRALTSWQDGEARDQSDGDRTTTALPIPMGLPASRGNRALYPGRVAFSGTDTQTLINEVNFISTHDGPFQWVVGGFMMEEERPTFVFRDNHHVDDYYDRDSDIRIIVNSSSYSLFGQGTYSLTEKLDFTLGARYSWDSQDIERVAFPRPLGPGEVTSDSDSKEWTGKVSLNYHATDDLLLYVSASKGYKAGGINLTPGTPEVDPEKNFVYEGGAKLTALDGQLRVNGAVFYSDYTDIQFSGNDPASGLPIQQNAASAESYGAELEIFGQFGDLGLNFGAGYLHSEFADDACLTNEDNPAGSPLCPLAGDDFVSQGDVLPFAPEWTVNAGLEYAIALGREVTMTPRAQVGYTSLAYTTPFPNPNTILDPRTIVDLRLSFDFSDRYTVEGYVTNVFDELYVASQASDSSSFDGGIVYGAPRQFGVRAVANF</sequence>
<accession>A0A2S7K5B9</accession>
<feature type="domain" description="TonB-dependent receptor plug" evidence="16">
    <location>
        <begin position="41"/>
        <end position="147"/>
    </location>
</feature>
<dbReference type="Proteomes" id="UP000239504">
    <property type="component" value="Unassembled WGS sequence"/>
</dbReference>
<dbReference type="InterPro" id="IPR000531">
    <property type="entry name" value="Beta-barrel_TonB"/>
</dbReference>
<feature type="compositionally biased region" description="Basic and acidic residues" evidence="13">
    <location>
        <begin position="304"/>
        <end position="314"/>
    </location>
</feature>
<evidence type="ECO:0000313" key="17">
    <source>
        <dbReference type="EMBL" id="PQA87689.1"/>
    </source>
</evidence>
<evidence type="ECO:0000256" key="6">
    <source>
        <dbReference type="ARBA" id="ARBA00023004"/>
    </source>
</evidence>
<dbReference type="GO" id="GO:0006826">
    <property type="term" value="P:iron ion transport"/>
    <property type="evidence" value="ECO:0007669"/>
    <property type="project" value="UniProtKB-KW"/>
</dbReference>
<evidence type="ECO:0000256" key="9">
    <source>
        <dbReference type="ARBA" id="ARBA00023136"/>
    </source>
</evidence>
<keyword evidence="6" id="KW-0408">Iron</keyword>
<keyword evidence="4" id="KW-0410">Iron transport</keyword>
<feature type="chain" id="PRO_5015741996" evidence="14">
    <location>
        <begin position="23"/>
        <end position="723"/>
    </location>
</feature>
<evidence type="ECO:0000256" key="2">
    <source>
        <dbReference type="ARBA" id="ARBA00022448"/>
    </source>
</evidence>
<dbReference type="AlphaFoldDB" id="A0A2S7K5B9"/>
<evidence type="ECO:0000256" key="12">
    <source>
        <dbReference type="RuleBase" id="RU003357"/>
    </source>
</evidence>
<evidence type="ECO:0000313" key="18">
    <source>
        <dbReference type="Proteomes" id="UP000239504"/>
    </source>
</evidence>
<dbReference type="OrthoDB" id="127311at2"/>
<reference evidence="17 18" key="1">
    <citation type="submission" date="2017-12" db="EMBL/GenBank/DDBJ databases">
        <authorList>
            <person name="Hurst M.R.H."/>
        </authorList>
    </citation>
    <scope>NUCLEOTIDE SEQUENCE [LARGE SCALE GENOMIC DNA]</scope>
    <source>
        <strain evidence="17 18">SY-3-19</strain>
    </source>
</reference>
<evidence type="ECO:0000256" key="7">
    <source>
        <dbReference type="ARBA" id="ARBA00023065"/>
    </source>
</evidence>
<gene>
    <name evidence="17" type="ORF">CW354_11310</name>
</gene>
<comment type="subcellular location">
    <subcellularLocation>
        <location evidence="1 11">Cell outer membrane</location>
        <topology evidence="1 11">Multi-pass membrane protein</topology>
    </subcellularLocation>
</comment>
<evidence type="ECO:0000256" key="5">
    <source>
        <dbReference type="ARBA" id="ARBA00022692"/>
    </source>
</evidence>
<evidence type="ECO:0000256" key="14">
    <source>
        <dbReference type="SAM" id="SignalP"/>
    </source>
</evidence>
<keyword evidence="18" id="KW-1185">Reference proteome</keyword>
<comment type="similarity">
    <text evidence="11 12">Belongs to the TonB-dependent receptor family.</text>
</comment>
<comment type="caution">
    <text evidence="17">The sequence shown here is derived from an EMBL/GenBank/DDBJ whole genome shotgun (WGS) entry which is preliminary data.</text>
</comment>
<dbReference type="Gene3D" id="2.40.170.20">
    <property type="entry name" value="TonB-dependent receptor, beta-barrel domain"/>
    <property type="match status" value="1"/>
</dbReference>
<keyword evidence="2 11" id="KW-0813">Transport</keyword>
<organism evidence="17 18">
    <name type="scientific">Hyphococcus luteus</name>
    <dbReference type="NCBI Taxonomy" id="2058213"/>
    <lineage>
        <taxon>Bacteria</taxon>
        <taxon>Pseudomonadati</taxon>
        <taxon>Pseudomonadota</taxon>
        <taxon>Alphaproteobacteria</taxon>
        <taxon>Parvularculales</taxon>
        <taxon>Parvularculaceae</taxon>
        <taxon>Hyphococcus</taxon>
    </lineage>
</organism>
<evidence type="ECO:0000256" key="10">
    <source>
        <dbReference type="ARBA" id="ARBA00023237"/>
    </source>
</evidence>
<keyword evidence="7" id="KW-0406">Ion transport</keyword>
<dbReference type="CDD" id="cd01347">
    <property type="entry name" value="ligand_gated_channel"/>
    <property type="match status" value="1"/>
</dbReference>
<evidence type="ECO:0000256" key="13">
    <source>
        <dbReference type="SAM" id="MobiDB-lite"/>
    </source>
</evidence>
<protein>
    <submittedName>
        <fullName evidence="17">TonB-dependent receptor</fullName>
    </submittedName>
</protein>
<feature type="domain" description="TonB-dependent receptor-like beta-barrel" evidence="15">
    <location>
        <begin position="226"/>
        <end position="687"/>
    </location>
</feature>
<keyword evidence="8 12" id="KW-0798">TonB box</keyword>
<evidence type="ECO:0000256" key="11">
    <source>
        <dbReference type="PROSITE-ProRule" id="PRU01360"/>
    </source>
</evidence>
<keyword evidence="14" id="KW-0732">Signal</keyword>
<dbReference type="EMBL" id="PJCH01000006">
    <property type="protein sequence ID" value="PQA87689.1"/>
    <property type="molecule type" value="Genomic_DNA"/>
</dbReference>
<dbReference type="Pfam" id="PF07715">
    <property type="entry name" value="Plug"/>
    <property type="match status" value="1"/>
</dbReference>
<evidence type="ECO:0000256" key="3">
    <source>
        <dbReference type="ARBA" id="ARBA00022452"/>
    </source>
</evidence>
<dbReference type="InterPro" id="IPR036942">
    <property type="entry name" value="Beta-barrel_TonB_sf"/>
</dbReference>
<proteinExistence type="inferred from homology"/>
<keyword evidence="9 11" id="KW-0472">Membrane</keyword>
<evidence type="ECO:0000256" key="1">
    <source>
        <dbReference type="ARBA" id="ARBA00004571"/>
    </source>
</evidence>
<dbReference type="PANTHER" id="PTHR32552">
    <property type="entry name" value="FERRICHROME IRON RECEPTOR-RELATED"/>
    <property type="match status" value="1"/>
</dbReference>
<dbReference type="InterPro" id="IPR039426">
    <property type="entry name" value="TonB-dep_rcpt-like"/>
</dbReference>
<dbReference type="GO" id="GO:0009279">
    <property type="term" value="C:cell outer membrane"/>
    <property type="evidence" value="ECO:0007669"/>
    <property type="project" value="UniProtKB-SubCell"/>
</dbReference>
<name>A0A2S7K5B9_9PROT</name>
<evidence type="ECO:0000259" key="16">
    <source>
        <dbReference type="Pfam" id="PF07715"/>
    </source>
</evidence>
<feature type="signal peptide" evidence="14">
    <location>
        <begin position="1"/>
        <end position="22"/>
    </location>
</feature>
<keyword evidence="10 11" id="KW-0998">Cell outer membrane</keyword>
<dbReference type="PROSITE" id="PS52016">
    <property type="entry name" value="TONB_DEPENDENT_REC_3"/>
    <property type="match status" value="1"/>
</dbReference>
<keyword evidence="3 11" id="KW-1134">Transmembrane beta strand</keyword>
<dbReference type="PANTHER" id="PTHR32552:SF81">
    <property type="entry name" value="TONB-DEPENDENT OUTER MEMBRANE RECEPTOR"/>
    <property type="match status" value="1"/>
</dbReference>
<evidence type="ECO:0000256" key="4">
    <source>
        <dbReference type="ARBA" id="ARBA00022496"/>
    </source>
</evidence>
<feature type="region of interest" description="Disordered" evidence="13">
    <location>
        <begin position="303"/>
        <end position="322"/>
    </location>
</feature>
<dbReference type="Pfam" id="PF00593">
    <property type="entry name" value="TonB_dep_Rec_b-barrel"/>
    <property type="match status" value="1"/>
</dbReference>
<keyword evidence="5 11" id="KW-0812">Transmembrane</keyword>
<keyword evidence="17" id="KW-0675">Receptor</keyword>